<reference evidence="1" key="1">
    <citation type="submission" date="2021-01" db="EMBL/GenBank/DDBJ databases">
        <authorList>
            <consortium name="Genoscope - CEA"/>
            <person name="William W."/>
        </authorList>
    </citation>
    <scope>NUCLEOTIDE SEQUENCE</scope>
</reference>
<sequence length="142" mass="17105">MNYIIHQPKTAKKQKTFQSGFETGLTQTRLLTIKKQKLTTAIQKEIYQFNFDLLRNDQFDQQFILLQNQKQKNNKKQQLLFSDKILNSYYNKSWISFIMLVDIQNEKRNFEQVRWIEQDLAFQYVVFGGEQFAESIDKYRAS</sequence>
<dbReference type="EMBL" id="CAJJDN010000350">
    <property type="protein sequence ID" value="CAD8130968.1"/>
    <property type="molecule type" value="Genomic_DNA"/>
</dbReference>
<keyword evidence="2" id="KW-1185">Reference proteome</keyword>
<dbReference type="OrthoDB" id="48306at2759"/>
<dbReference type="AlphaFoldDB" id="A0A8S1RRV0"/>
<name>A0A8S1RRV0_9CILI</name>
<evidence type="ECO:0000313" key="1">
    <source>
        <dbReference type="EMBL" id="CAD8130968.1"/>
    </source>
</evidence>
<protein>
    <submittedName>
        <fullName evidence="1">Uncharacterized protein</fullName>
    </submittedName>
</protein>
<organism evidence="1 2">
    <name type="scientific">Paramecium sonneborni</name>
    <dbReference type="NCBI Taxonomy" id="65129"/>
    <lineage>
        <taxon>Eukaryota</taxon>
        <taxon>Sar</taxon>
        <taxon>Alveolata</taxon>
        <taxon>Ciliophora</taxon>
        <taxon>Intramacronucleata</taxon>
        <taxon>Oligohymenophorea</taxon>
        <taxon>Peniculida</taxon>
        <taxon>Parameciidae</taxon>
        <taxon>Paramecium</taxon>
    </lineage>
</organism>
<gene>
    <name evidence="1" type="ORF">PSON_ATCC_30995.1.T3500008</name>
</gene>
<proteinExistence type="predicted"/>
<evidence type="ECO:0000313" key="2">
    <source>
        <dbReference type="Proteomes" id="UP000692954"/>
    </source>
</evidence>
<dbReference type="Proteomes" id="UP000692954">
    <property type="component" value="Unassembled WGS sequence"/>
</dbReference>
<comment type="caution">
    <text evidence="1">The sequence shown here is derived from an EMBL/GenBank/DDBJ whole genome shotgun (WGS) entry which is preliminary data.</text>
</comment>
<accession>A0A8S1RRV0</accession>